<keyword evidence="5 7" id="KW-0274">FAD</keyword>
<dbReference type="InterPro" id="IPR013786">
    <property type="entry name" value="AcylCoA_DH/ox_N"/>
</dbReference>
<dbReference type="Gene3D" id="2.40.110.10">
    <property type="entry name" value="Butyryl-CoA Dehydrogenase, subunit A, domain 2"/>
    <property type="match status" value="1"/>
</dbReference>
<protein>
    <submittedName>
        <fullName evidence="11">Acyl-CoA dehydrogenase</fullName>
    </submittedName>
</protein>
<feature type="domain" description="Acyl-CoA oxidase/dehydrogenase middle" evidence="9">
    <location>
        <begin position="137"/>
        <end position="238"/>
    </location>
</feature>
<evidence type="ECO:0000256" key="2">
    <source>
        <dbReference type="ARBA" id="ARBA00009347"/>
    </source>
</evidence>
<evidence type="ECO:0000313" key="11">
    <source>
        <dbReference type="EMBL" id="GGD60599.1"/>
    </source>
</evidence>
<dbReference type="Pfam" id="PF02771">
    <property type="entry name" value="Acyl-CoA_dh_N"/>
    <property type="match status" value="1"/>
</dbReference>
<evidence type="ECO:0000256" key="3">
    <source>
        <dbReference type="ARBA" id="ARBA00011738"/>
    </source>
</evidence>
<dbReference type="SUPFAM" id="SSF56645">
    <property type="entry name" value="Acyl-CoA dehydrogenase NM domain-like"/>
    <property type="match status" value="1"/>
</dbReference>
<keyword evidence="12" id="KW-1185">Reference proteome</keyword>
<evidence type="ECO:0000256" key="1">
    <source>
        <dbReference type="ARBA" id="ARBA00001974"/>
    </source>
</evidence>
<evidence type="ECO:0000256" key="7">
    <source>
        <dbReference type="RuleBase" id="RU362125"/>
    </source>
</evidence>
<gene>
    <name evidence="11" type="ORF">GCM10011357_14900</name>
</gene>
<dbReference type="Pfam" id="PF02770">
    <property type="entry name" value="Acyl-CoA_dh_M"/>
    <property type="match status" value="1"/>
</dbReference>
<dbReference type="Proteomes" id="UP000614272">
    <property type="component" value="Unassembled WGS sequence"/>
</dbReference>
<sequence length="410" mass="45978">MNNFSDKSLSLQARLQRFMEQYIYPNEQLHAHQLASAENRFGVLPIVKELKAKARAAGLWNLFIPEKHAGYSDVGGLSNYDYAPLVEIMGRVTWASEVFNCNAPDTGNMEVLMKYGNEDQKRRWLTPLLEGEIRSSYAMTEPQVASSDATNIELSIKTEQDHLVLNGRKWFITGAMYELTKLFIVMGKSAPDHPDIHQQQTQVLVPKDTPGVRIVRPLSTLGYDDAPIGHAELLFEDVRVPLENILLGEGRGFEIAQGRLGPGRIHHCMRLIGLAQRALEQSCQRATQRTTFGIQFSHNQSVREDIAKSFAEIQMMRQLVLQCSARMDEVGPQAARDLIAACKISVPLMTQTILDRCMQLHGAGGLTADYFMAEAFNYARWCRQADGPDQVHQMALGKQVIKAYSQAGEQ</sequence>
<comment type="cofactor">
    <cofactor evidence="1 7">
        <name>FAD</name>
        <dbReference type="ChEBI" id="CHEBI:57692"/>
    </cofactor>
</comment>
<keyword evidence="4 7" id="KW-0285">Flavoprotein</keyword>
<dbReference type="Pfam" id="PF00441">
    <property type="entry name" value="Acyl-CoA_dh_1"/>
    <property type="match status" value="1"/>
</dbReference>
<accession>A0ABQ1R6X6</accession>
<dbReference type="InterPro" id="IPR009075">
    <property type="entry name" value="AcylCo_DH/oxidase_C"/>
</dbReference>
<name>A0ABQ1R6X6_9ALTE</name>
<proteinExistence type="inferred from homology"/>
<dbReference type="SUPFAM" id="SSF47203">
    <property type="entry name" value="Acyl-CoA dehydrogenase C-terminal domain-like"/>
    <property type="match status" value="1"/>
</dbReference>
<dbReference type="InterPro" id="IPR006091">
    <property type="entry name" value="Acyl-CoA_Oxase/DH_mid-dom"/>
</dbReference>
<dbReference type="InterPro" id="IPR009100">
    <property type="entry name" value="AcylCoA_DH/oxidase_NM_dom_sf"/>
</dbReference>
<dbReference type="PANTHER" id="PTHR48083">
    <property type="entry name" value="MEDIUM-CHAIN SPECIFIC ACYL-COA DEHYDROGENASE, MITOCHONDRIAL-RELATED"/>
    <property type="match status" value="1"/>
</dbReference>
<organism evidence="11 12">
    <name type="scientific">Lacimicrobium alkaliphilum</name>
    <dbReference type="NCBI Taxonomy" id="1526571"/>
    <lineage>
        <taxon>Bacteria</taxon>
        <taxon>Pseudomonadati</taxon>
        <taxon>Pseudomonadota</taxon>
        <taxon>Gammaproteobacteria</taxon>
        <taxon>Alteromonadales</taxon>
        <taxon>Alteromonadaceae</taxon>
        <taxon>Lacimicrobium</taxon>
    </lineage>
</organism>
<evidence type="ECO:0000256" key="6">
    <source>
        <dbReference type="ARBA" id="ARBA00023002"/>
    </source>
</evidence>
<dbReference type="InterPro" id="IPR050741">
    <property type="entry name" value="Acyl-CoA_dehydrogenase"/>
</dbReference>
<dbReference type="InterPro" id="IPR036250">
    <property type="entry name" value="AcylCo_DH-like_C"/>
</dbReference>
<comment type="subunit">
    <text evidence="3">Homodimer.</text>
</comment>
<dbReference type="EMBL" id="BMGJ01000004">
    <property type="protein sequence ID" value="GGD60599.1"/>
    <property type="molecule type" value="Genomic_DNA"/>
</dbReference>
<dbReference type="RefSeq" id="WP_099035805.1">
    <property type="nucleotide sequence ID" value="NZ_BMGJ01000004.1"/>
</dbReference>
<evidence type="ECO:0000256" key="4">
    <source>
        <dbReference type="ARBA" id="ARBA00022630"/>
    </source>
</evidence>
<dbReference type="PANTHER" id="PTHR48083:SF13">
    <property type="entry name" value="ACYL-COA DEHYDROGENASE FAMILY MEMBER 11"/>
    <property type="match status" value="1"/>
</dbReference>
<keyword evidence="6 7" id="KW-0560">Oxidoreductase</keyword>
<comment type="caution">
    <text evidence="11">The sequence shown here is derived from an EMBL/GenBank/DDBJ whole genome shotgun (WGS) entry which is preliminary data.</text>
</comment>
<evidence type="ECO:0000256" key="5">
    <source>
        <dbReference type="ARBA" id="ARBA00022827"/>
    </source>
</evidence>
<evidence type="ECO:0000313" key="12">
    <source>
        <dbReference type="Proteomes" id="UP000614272"/>
    </source>
</evidence>
<comment type="similarity">
    <text evidence="2 7">Belongs to the acyl-CoA dehydrogenase family.</text>
</comment>
<dbReference type="Gene3D" id="1.10.540.10">
    <property type="entry name" value="Acyl-CoA dehydrogenase/oxidase, N-terminal domain"/>
    <property type="match status" value="1"/>
</dbReference>
<feature type="domain" description="Acyl-CoA dehydrogenase/oxidase C-terminal" evidence="8">
    <location>
        <begin position="250"/>
        <end position="400"/>
    </location>
</feature>
<dbReference type="InterPro" id="IPR037069">
    <property type="entry name" value="AcylCoA_DH/ox_N_sf"/>
</dbReference>
<evidence type="ECO:0000259" key="10">
    <source>
        <dbReference type="Pfam" id="PF02771"/>
    </source>
</evidence>
<evidence type="ECO:0000259" key="9">
    <source>
        <dbReference type="Pfam" id="PF02770"/>
    </source>
</evidence>
<evidence type="ECO:0000259" key="8">
    <source>
        <dbReference type="Pfam" id="PF00441"/>
    </source>
</evidence>
<dbReference type="InterPro" id="IPR046373">
    <property type="entry name" value="Acyl-CoA_Oxase/DH_mid-dom_sf"/>
</dbReference>
<reference evidence="12" key="1">
    <citation type="journal article" date="2019" name="Int. J. Syst. Evol. Microbiol.">
        <title>The Global Catalogue of Microorganisms (GCM) 10K type strain sequencing project: providing services to taxonomists for standard genome sequencing and annotation.</title>
        <authorList>
            <consortium name="The Broad Institute Genomics Platform"/>
            <consortium name="The Broad Institute Genome Sequencing Center for Infectious Disease"/>
            <person name="Wu L."/>
            <person name="Ma J."/>
        </authorList>
    </citation>
    <scope>NUCLEOTIDE SEQUENCE [LARGE SCALE GENOMIC DNA]</scope>
    <source>
        <strain evidence="12">CGMCC 1.12923</strain>
    </source>
</reference>
<feature type="domain" description="Acyl-CoA dehydrogenase/oxidase N-terminal" evidence="10">
    <location>
        <begin position="9"/>
        <end position="132"/>
    </location>
</feature>
<dbReference type="Gene3D" id="1.20.140.10">
    <property type="entry name" value="Butyryl-CoA Dehydrogenase, subunit A, domain 3"/>
    <property type="match status" value="1"/>
</dbReference>